<organism evidence="4 5">
    <name type="scientific">Streptomyces camelliae</name>
    <dbReference type="NCBI Taxonomy" id="3004093"/>
    <lineage>
        <taxon>Bacteria</taxon>
        <taxon>Bacillati</taxon>
        <taxon>Actinomycetota</taxon>
        <taxon>Actinomycetes</taxon>
        <taxon>Kitasatosporales</taxon>
        <taxon>Streptomycetaceae</taxon>
        <taxon>Streptomyces</taxon>
    </lineage>
</organism>
<dbReference type="Proteomes" id="UP001212326">
    <property type="component" value="Chromosome"/>
</dbReference>
<dbReference type="CDD" id="cd10917">
    <property type="entry name" value="CE4_NodB_like_6s_7s"/>
    <property type="match status" value="1"/>
</dbReference>
<evidence type="ECO:0000259" key="3">
    <source>
        <dbReference type="PROSITE" id="PS51677"/>
    </source>
</evidence>
<dbReference type="Pfam" id="PF01522">
    <property type="entry name" value="Polysacc_deac_1"/>
    <property type="match status" value="1"/>
</dbReference>
<dbReference type="EMBL" id="CP115300">
    <property type="protein sequence ID" value="WBO61681.1"/>
    <property type="molecule type" value="Genomic_DNA"/>
</dbReference>
<dbReference type="PANTHER" id="PTHR10587">
    <property type="entry name" value="GLYCOSYL TRANSFERASE-RELATED"/>
    <property type="match status" value="1"/>
</dbReference>
<dbReference type="RefSeq" id="WP_270079639.1">
    <property type="nucleotide sequence ID" value="NZ_CP115300.1"/>
</dbReference>
<dbReference type="SUPFAM" id="SSF88713">
    <property type="entry name" value="Glycoside hydrolase/deacetylase"/>
    <property type="match status" value="1"/>
</dbReference>
<sequence>MAFTVGRVAGHPGSFGKEGLCSVPPARRCRHGHILKELRRLSDGGGMESRGRAALGRVVSRRLLLASGAQYTVLRAVLSEVPPRLATGASPSSGVTAGDAGLVSLFGSENRVIRTRERVVAVTFNAAWNDAGLDRILGELARRHAPATFFLTGDFADRYPRVVKRIAAGGHGLGNHSYSHPYFKDLTVPGRVREVRAAERALRAAGAGRALTPFFRFPYSETSPAQVREVNALGFADIEFTTDTNGWKGTGGGMTVVRALRRALDALRPGAILQMHVGASGGGTDVIDARALPRILDAVVSRGYRIIDLRTLLFPSSLTAPPLRWTSEVLASSLHAACIHTRHPPLRGESHRIRG</sequence>
<evidence type="ECO:0000256" key="2">
    <source>
        <dbReference type="ARBA" id="ARBA00022801"/>
    </source>
</evidence>
<gene>
    <name evidence="4" type="ORF">O1G22_01830</name>
</gene>
<dbReference type="InterPro" id="IPR050248">
    <property type="entry name" value="Polysacc_deacetylase_ArnD"/>
</dbReference>
<feature type="domain" description="NodB homology" evidence="3">
    <location>
        <begin position="118"/>
        <end position="307"/>
    </location>
</feature>
<proteinExistence type="predicted"/>
<evidence type="ECO:0000256" key="1">
    <source>
        <dbReference type="ARBA" id="ARBA00022723"/>
    </source>
</evidence>
<keyword evidence="5" id="KW-1185">Reference proteome</keyword>
<accession>A0ABY7NTY5</accession>
<dbReference type="PANTHER" id="PTHR10587:SF133">
    <property type="entry name" value="CHITIN DEACETYLASE 1-RELATED"/>
    <property type="match status" value="1"/>
</dbReference>
<dbReference type="InterPro" id="IPR011330">
    <property type="entry name" value="Glyco_hydro/deAcase_b/a-brl"/>
</dbReference>
<protein>
    <submittedName>
        <fullName evidence="4">Polysaccharide deacetylase family protein</fullName>
    </submittedName>
</protein>
<keyword evidence="1" id="KW-0479">Metal-binding</keyword>
<evidence type="ECO:0000313" key="4">
    <source>
        <dbReference type="EMBL" id="WBO61681.1"/>
    </source>
</evidence>
<evidence type="ECO:0000313" key="5">
    <source>
        <dbReference type="Proteomes" id="UP001212326"/>
    </source>
</evidence>
<dbReference type="PROSITE" id="PS51677">
    <property type="entry name" value="NODB"/>
    <property type="match status" value="1"/>
</dbReference>
<dbReference type="Gene3D" id="3.20.20.370">
    <property type="entry name" value="Glycoside hydrolase/deacetylase"/>
    <property type="match status" value="1"/>
</dbReference>
<reference evidence="4 5" key="1">
    <citation type="submission" date="2022-12" db="EMBL/GenBank/DDBJ databases">
        <authorList>
            <person name="Mo P."/>
        </authorList>
    </citation>
    <scope>NUCLEOTIDE SEQUENCE [LARGE SCALE GENOMIC DNA]</scope>
    <source>
        <strain evidence="4 5">HUAS 2-6</strain>
    </source>
</reference>
<name>A0ABY7NTY5_9ACTN</name>
<dbReference type="InterPro" id="IPR002509">
    <property type="entry name" value="NODB_dom"/>
</dbReference>
<keyword evidence="2" id="KW-0378">Hydrolase</keyword>